<organism evidence="2 3">
    <name type="scientific">Halalkalibacter alkaliphilus</name>
    <dbReference type="NCBI Taxonomy" id="2917993"/>
    <lineage>
        <taxon>Bacteria</taxon>
        <taxon>Bacillati</taxon>
        <taxon>Bacillota</taxon>
        <taxon>Bacilli</taxon>
        <taxon>Bacillales</taxon>
        <taxon>Bacillaceae</taxon>
        <taxon>Halalkalibacter</taxon>
    </lineage>
</organism>
<dbReference type="RefSeq" id="WP_250098463.1">
    <property type="nucleotide sequence ID" value="NZ_JAKRYL010000033.1"/>
</dbReference>
<keyword evidence="1" id="KW-0472">Membrane</keyword>
<feature type="transmembrane region" description="Helical" evidence="1">
    <location>
        <begin position="12"/>
        <end position="34"/>
    </location>
</feature>
<evidence type="ECO:0000313" key="3">
    <source>
        <dbReference type="Proteomes" id="UP001139150"/>
    </source>
</evidence>
<keyword evidence="1" id="KW-0812">Transmembrane</keyword>
<feature type="transmembrane region" description="Helical" evidence="1">
    <location>
        <begin position="46"/>
        <end position="66"/>
    </location>
</feature>
<proteinExistence type="predicted"/>
<evidence type="ECO:0000313" key="2">
    <source>
        <dbReference type="EMBL" id="MCL7749603.1"/>
    </source>
</evidence>
<keyword evidence="1" id="KW-1133">Transmembrane helix</keyword>
<accession>A0A9X2I894</accession>
<sequence length="71" mass="8095">MNNGKEKKSYIFDIVVWVSWLFLMWGFLAVLGFTDSPKNAPGLHEVIILGYFLGFVGFFALLYYLALKKGV</sequence>
<dbReference type="AlphaFoldDB" id="A0A9X2I894"/>
<name>A0A9X2I894_9BACI</name>
<gene>
    <name evidence="2" type="ORF">MF646_21020</name>
</gene>
<reference evidence="2" key="1">
    <citation type="submission" date="2022-02" db="EMBL/GenBank/DDBJ databases">
        <title>Halalkalibacter sp. nov. isolated from Lonar Lake, India.</title>
        <authorList>
            <person name="Joshi A."/>
            <person name="Thite S."/>
            <person name="Lodha T."/>
        </authorList>
    </citation>
    <scope>NUCLEOTIDE SEQUENCE</scope>
    <source>
        <strain evidence="2">MEB205</strain>
    </source>
</reference>
<protein>
    <submittedName>
        <fullName evidence="2">Uncharacterized protein</fullName>
    </submittedName>
</protein>
<evidence type="ECO:0000256" key="1">
    <source>
        <dbReference type="SAM" id="Phobius"/>
    </source>
</evidence>
<dbReference type="EMBL" id="JAKRYL010000033">
    <property type="protein sequence ID" value="MCL7749603.1"/>
    <property type="molecule type" value="Genomic_DNA"/>
</dbReference>
<dbReference type="Proteomes" id="UP001139150">
    <property type="component" value="Unassembled WGS sequence"/>
</dbReference>
<comment type="caution">
    <text evidence="2">The sequence shown here is derived from an EMBL/GenBank/DDBJ whole genome shotgun (WGS) entry which is preliminary data.</text>
</comment>
<keyword evidence="3" id="KW-1185">Reference proteome</keyword>